<dbReference type="InterPro" id="IPR029069">
    <property type="entry name" value="HotDog_dom_sf"/>
</dbReference>
<reference evidence="3" key="1">
    <citation type="submission" date="2024-07" db="EMBL/GenBank/DDBJ databases">
        <title>Complete genome sequences of cellulolytic bacteria, Kitasatospora sp. CMC57 and Streptomyces sp. CMC78, isolated from Japanese agricultural soil.</title>
        <authorList>
            <person name="Hashimoto T."/>
            <person name="Ito M."/>
            <person name="Iwamoto M."/>
            <person name="Fukahori D."/>
            <person name="Shoda T."/>
            <person name="Sakoda M."/>
            <person name="Morohoshi T."/>
            <person name="Mitsuboshi M."/>
            <person name="Nishizawa T."/>
        </authorList>
    </citation>
    <scope>NUCLEOTIDE SEQUENCE</scope>
    <source>
        <strain evidence="3">CMC78</strain>
    </source>
</reference>
<dbReference type="RefSeq" id="WP_397725790.1">
    <property type="nucleotide sequence ID" value="NZ_AP035884.1"/>
</dbReference>
<feature type="region of interest" description="Disordered" evidence="1">
    <location>
        <begin position="1"/>
        <end position="24"/>
    </location>
</feature>
<proteinExistence type="predicted"/>
<organism evidence="3">
    <name type="scientific">Streptomyces sp. CMC78</name>
    <dbReference type="NCBI Taxonomy" id="3231512"/>
    <lineage>
        <taxon>Bacteria</taxon>
        <taxon>Bacillati</taxon>
        <taxon>Actinomycetota</taxon>
        <taxon>Actinomycetes</taxon>
        <taxon>Kitasatosporales</taxon>
        <taxon>Streptomycetaceae</taxon>
        <taxon>Streptomyces</taxon>
    </lineage>
</organism>
<dbReference type="AlphaFoldDB" id="A0AB33KJ14"/>
<feature type="domain" description="ApeI dehydratase-like" evidence="2">
    <location>
        <begin position="44"/>
        <end position="116"/>
    </location>
</feature>
<dbReference type="Pfam" id="PF22818">
    <property type="entry name" value="ApeI-like"/>
    <property type="match status" value="1"/>
</dbReference>
<evidence type="ECO:0000313" key="3">
    <source>
        <dbReference type="EMBL" id="BFP53454.1"/>
    </source>
</evidence>
<dbReference type="EMBL" id="AP035884">
    <property type="protein sequence ID" value="BFP53454.1"/>
    <property type="molecule type" value="Genomic_DNA"/>
</dbReference>
<protein>
    <recommendedName>
        <fullName evidence="2">ApeI dehydratase-like domain-containing protein</fullName>
    </recommendedName>
</protein>
<sequence length="151" mass="15345">MTVAGGLRTDAPAVGTPPRAASPVSAPVRIVGTPQRADDGSLSAATACLADPDEAFFAGHYPGFPIFPGVCVIECVHRSALLVLPSARLAAIESARFRGPVLPGDELAVELVLTADSDTGGDDAWRVAATVRTVRGTAATVRLRLTSGGLG</sequence>
<accession>A0AB33KJ14</accession>
<gene>
    <name evidence="3" type="ORF">SCMC78_32610</name>
</gene>
<dbReference type="SUPFAM" id="SSF54637">
    <property type="entry name" value="Thioesterase/thiol ester dehydrase-isomerase"/>
    <property type="match status" value="1"/>
</dbReference>
<dbReference type="Gene3D" id="3.10.129.10">
    <property type="entry name" value="Hotdog Thioesterase"/>
    <property type="match status" value="1"/>
</dbReference>
<evidence type="ECO:0000259" key="2">
    <source>
        <dbReference type="Pfam" id="PF22818"/>
    </source>
</evidence>
<evidence type="ECO:0000256" key="1">
    <source>
        <dbReference type="SAM" id="MobiDB-lite"/>
    </source>
</evidence>
<dbReference type="InterPro" id="IPR054545">
    <property type="entry name" value="ApeI-like"/>
</dbReference>
<name>A0AB33KJ14_9ACTN</name>
<dbReference type="KEGG" id="stcm:SCMC78_32610"/>